<evidence type="ECO:0000256" key="1">
    <source>
        <dbReference type="ARBA" id="ARBA00022475"/>
    </source>
</evidence>
<sequence length="81" mass="9006">MPESKSRKKPSYTPPPEPAAPKANPSWWAPTMLTLMVLGLVWVVTTYIWQSGGPIPGIGSWNLAVGFGLMMIGFVMTMRWR</sequence>
<evidence type="ECO:0000256" key="2">
    <source>
        <dbReference type="ARBA" id="ARBA00022618"/>
    </source>
</evidence>
<reference evidence="9 10" key="1">
    <citation type="submission" date="2020-10" db="EMBL/GenBank/DDBJ databases">
        <title>Haloactinobacterium sp. RN3S43, a bacterium isolated from saline soil.</title>
        <authorList>
            <person name="Sun J.-Q."/>
        </authorList>
    </citation>
    <scope>NUCLEOTIDE SEQUENCE [LARGE SCALE GENOMIC DNA]</scope>
    <source>
        <strain evidence="9 10">RN3S43</strain>
    </source>
</reference>
<evidence type="ECO:0000256" key="8">
    <source>
        <dbReference type="SAM" id="MobiDB-lite"/>
    </source>
</evidence>
<evidence type="ECO:0000256" key="3">
    <source>
        <dbReference type="ARBA" id="ARBA00022692"/>
    </source>
</evidence>
<dbReference type="HAMAP" id="MF_00631">
    <property type="entry name" value="CrgA"/>
    <property type="match status" value="1"/>
</dbReference>
<dbReference type="EMBL" id="CP063169">
    <property type="protein sequence ID" value="QOR70856.1"/>
    <property type="molecule type" value="Genomic_DNA"/>
</dbReference>
<keyword evidence="5 7" id="KW-0472">Membrane</keyword>
<evidence type="ECO:0000256" key="6">
    <source>
        <dbReference type="ARBA" id="ARBA00023306"/>
    </source>
</evidence>
<dbReference type="RefSeq" id="WP_193497528.1">
    <property type="nucleotide sequence ID" value="NZ_CP063169.1"/>
</dbReference>
<gene>
    <name evidence="7" type="primary">crgA</name>
    <name evidence="9" type="ORF">IM660_00605</name>
</gene>
<evidence type="ECO:0000256" key="4">
    <source>
        <dbReference type="ARBA" id="ARBA00022989"/>
    </source>
</evidence>
<comment type="similarity">
    <text evidence="7">Belongs to the CrgA family.</text>
</comment>
<evidence type="ECO:0000256" key="7">
    <source>
        <dbReference type="HAMAP-Rule" id="MF_00631"/>
    </source>
</evidence>
<feature type="region of interest" description="Disordered" evidence="8">
    <location>
        <begin position="1"/>
        <end position="24"/>
    </location>
</feature>
<accession>A0A7M1STG0</accession>
<organism evidence="9 10">
    <name type="scientific">Ruania alkalisoli</name>
    <dbReference type="NCBI Taxonomy" id="2779775"/>
    <lineage>
        <taxon>Bacteria</taxon>
        <taxon>Bacillati</taxon>
        <taxon>Actinomycetota</taxon>
        <taxon>Actinomycetes</taxon>
        <taxon>Micrococcales</taxon>
        <taxon>Ruaniaceae</taxon>
        <taxon>Ruania</taxon>
    </lineage>
</organism>
<dbReference type="Pfam" id="PF06781">
    <property type="entry name" value="CrgA"/>
    <property type="match status" value="1"/>
</dbReference>
<dbReference type="AlphaFoldDB" id="A0A7M1STG0"/>
<comment type="function">
    <text evidence="7">Involved in cell division.</text>
</comment>
<dbReference type="GO" id="GO:0005886">
    <property type="term" value="C:plasma membrane"/>
    <property type="evidence" value="ECO:0007669"/>
    <property type="project" value="UniProtKB-SubCell"/>
</dbReference>
<dbReference type="InterPro" id="IPR009619">
    <property type="entry name" value="CrgA"/>
</dbReference>
<keyword evidence="2 7" id="KW-0132">Cell division</keyword>
<dbReference type="GO" id="GO:0051301">
    <property type="term" value="P:cell division"/>
    <property type="evidence" value="ECO:0007669"/>
    <property type="project" value="UniProtKB-UniRule"/>
</dbReference>
<keyword evidence="4 7" id="KW-1133">Transmembrane helix</keyword>
<evidence type="ECO:0000313" key="9">
    <source>
        <dbReference type="EMBL" id="QOR70856.1"/>
    </source>
</evidence>
<proteinExistence type="inferred from homology"/>
<evidence type="ECO:0000256" key="5">
    <source>
        <dbReference type="ARBA" id="ARBA00023136"/>
    </source>
</evidence>
<dbReference type="KEGG" id="halt:IM660_00605"/>
<feature type="transmembrane region" description="Helical" evidence="7">
    <location>
        <begin position="27"/>
        <end position="49"/>
    </location>
</feature>
<feature type="compositionally biased region" description="Basic residues" evidence="8">
    <location>
        <begin position="1"/>
        <end position="10"/>
    </location>
</feature>
<protein>
    <recommendedName>
        <fullName evidence="7">Cell division protein CrgA</fullName>
    </recommendedName>
</protein>
<evidence type="ECO:0000313" key="10">
    <source>
        <dbReference type="Proteomes" id="UP000593758"/>
    </source>
</evidence>
<comment type="subcellular location">
    <subcellularLocation>
        <location evidence="7">Cell membrane</location>
        <topology evidence="7">Multi-pass membrane protein</topology>
    </subcellularLocation>
</comment>
<name>A0A7M1STG0_9MICO</name>
<dbReference type="Proteomes" id="UP000593758">
    <property type="component" value="Chromosome"/>
</dbReference>
<keyword evidence="3 7" id="KW-0812">Transmembrane</keyword>
<feature type="transmembrane region" description="Helical" evidence="7">
    <location>
        <begin position="61"/>
        <end position="80"/>
    </location>
</feature>
<keyword evidence="6 7" id="KW-0131">Cell cycle</keyword>
<keyword evidence="10" id="KW-1185">Reference proteome</keyword>
<keyword evidence="1 7" id="KW-1003">Cell membrane</keyword>